<evidence type="ECO:0000256" key="8">
    <source>
        <dbReference type="ARBA" id="ARBA00023274"/>
    </source>
</evidence>
<organism evidence="12 13">
    <name type="scientific">Sugiyamaella lignohabitans</name>
    <dbReference type="NCBI Taxonomy" id="796027"/>
    <lineage>
        <taxon>Eukaryota</taxon>
        <taxon>Fungi</taxon>
        <taxon>Dikarya</taxon>
        <taxon>Ascomycota</taxon>
        <taxon>Saccharomycotina</taxon>
        <taxon>Dipodascomycetes</taxon>
        <taxon>Dipodascales</taxon>
        <taxon>Trichomonascaceae</taxon>
        <taxon>Sugiyamaella</taxon>
    </lineage>
</organism>
<comment type="similarity">
    <text evidence="3 10">Belongs to the SRP68 family.</text>
</comment>
<evidence type="ECO:0000256" key="9">
    <source>
        <dbReference type="ARBA" id="ARBA00029498"/>
    </source>
</evidence>
<dbReference type="Proteomes" id="UP000189580">
    <property type="component" value="Chromosome a"/>
</dbReference>
<comment type="function">
    <text evidence="10">Component of the signal recognition particle (SRP) complex, a ribonucleoprotein complex that mediates the cotranslational targeting of secretory and membrane proteins to the endoplasmic reticulum (ER). The SRP complex interacts with the signal sequence in nascent secretory and membrane proteins and directs them to the membrane of the ER.</text>
</comment>
<dbReference type="GO" id="GO:0030942">
    <property type="term" value="F:endoplasmic reticulum signal peptide binding"/>
    <property type="evidence" value="ECO:0007669"/>
    <property type="project" value="InterPro"/>
</dbReference>
<evidence type="ECO:0000256" key="5">
    <source>
        <dbReference type="ARBA" id="ARBA00022884"/>
    </source>
</evidence>
<evidence type="ECO:0000256" key="7">
    <source>
        <dbReference type="ARBA" id="ARBA00023242"/>
    </source>
</evidence>
<evidence type="ECO:0000256" key="3">
    <source>
        <dbReference type="ARBA" id="ARBA00009352"/>
    </source>
</evidence>
<dbReference type="PANTHER" id="PTHR12860">
    <property type="entry name" value="SIGNAL RECOGNITION PARTICLE 68 KDA PROTEIN"/>
    <property type="match status" value="1"/>
</dbReference>
<evidence type="ECO:0000256" key="6">
    <source>
        <dbReference type="ARBA" id="ARBA00023135"/>
    </source>
</evidence>
<dbReference type="OrthoDB" id="10255118at2759"/>
<protein>
    <recommendedName>
        <fullName evidence="9 10">Signal recognition particle subunit SRP68</fullName>
        <shortName evidence="10">SRP68</shortName>
    </recommendedName>
</protein>
<keyword evidence="7" id="KW-0539">Nucleus</keyword>
<proteinExistence type="inferred from homology"/>
<gene>
    <name evidence="12" type="primary">SRP68</name>
    <name evidence="12" type="ORF">AWJ20_1232</name>
</gene>
<dbReference type="PANTHER" id="PTHR12860:SF0">
    <property type="entry name" value="SIGNAL RECOGNITION PARTICLE SUBUNIT SRP68"/>
    <property type="match status" value="1"/>
</dbReference>
<feature type="compositionally biased region" description="Low complexity" evidence="11">
    <location>
        <begin position="579"/>
        <end position="599"/>
    </location>
</feature>
<reference evidence="12 13" key="1">
    <citation type="submission" date="2016-02" db="EMBL/GenBank/DDBJ databases">
        <title>Complete genome sequence and transcriptome regulation of the pentose utilising yeast Sugiyamaella lignohabitans.</title>
        <authorList>
            <person name="Bellasio M."/>
            <person name="Peymann A."/>
            <person name="Valli M."/>
            <person name="Sipitzky M."/>
            <person name="Graf A."/>
            <person name="Sauer M."/>
            <person name="Marx H."/>
            <person name="Mattanovich D."/>
        </authorList>
    </citation>
    <scope>NUCLEOTIDE SEQUENCE [LARGE SCALE GENOMIC DNA]</scope>
    <source>
        <strain evidence="12 13">CBS 10342</strain>
    </source>
</reference>
<evidence type="ECO:0000256" key="2">
    <source>
        <dbReference type="ARBA" id="ARBA00004604"/>
    </source>
</evidence>
<dbReference type="GO" id="GO:0006614">
    <property type="term" value="P:SRP-dependent cotranslational protein targeting to membrane"/>
    <property type="evidence" value="ECO:0007669"/>
    <property type="project" value="InterPro"/>
</dbReference>
<evidence type="ECO:0000256" key="10">
    <source>
        <dbReference type="PIRNR" id="PIRNR038995"/>
    </source>
</evidence>
<evidence type="ECO:0000313" key="13">
    <source>
        <dbReference type="Proteomes" id="UP000189580"/>
    </source>
</evidence>
<keyword evidence="6 10" id="KW-0733">Signal recognition particle</keyword>
<name>A0A167DII6_9ASCO</name>
<sequence>MEQPFESILIARSSSILLQSANDLRSYRLKTVGSLAKVRRDLKIQQKTPKGTGQGHGSEGKSLYKQKTVTAEDLESNSKIGNVLLLLAEASWAHAMETKAISEANASASRTRRVVSKLAKAVNYATTLSENVKDLASISDLTKFEIYIYQSLIEGALRFEQHQWAKSVQLYSTARVLLVEFLNNTKTEKLERSRELINDLISTTVDPALGFAVYKTGHKRSTDLPTLAKLSVDKESLAIKLLLEKFNPTALEVADASNPSVLLGKITWRNHSASVIDPDLATQIIAAQDLDGKLQNELDAAKLKSATSFDATLQGWQDALDLIKESIDKFETSSKNQTHDQSQQDQYVILTYISYNLLLRRIQRDRLFVEQLSNKKSSSKSVSSQLTSYRDVVRIYETILQSVSQLIELPGVHNDETFSNALDVVNRFFKAQRTFLIAKSYRLVGDQKKESLSLFELASKFISSEDAQVITGADLPSGLLSVDEVETFVKDLKAELVRAHGIAAFEALSNQNSNSSHSSLLSVSDDLTKYPSGSPSEIVRNLVNFKPHVQPVPVKPVFFDIAFNYIDYDDDSKKAVLTAEPSEPASATPSAPGSGASTPRRGFFGALLGRS</sequence>
<dbReference type="InterPro" id="IPR026258">
    <property type="entry name" value="SRP68"/>
</dbReference>
<accession>A0A167DII6</accession>
<dbReference type="GO" id="GO:0005730">
    <property type="term" value="C:nucleolus"/>
    <property type="evidence" value="ECO:0007669"/>
    <property type="project" value="UniProtKB-SubCell"/>
</dbReference>
<dbReference type="PIRSF" id="PIRSF038995">
    <property type="entry name" value="SRP68"/>
    <property type="match status" value="1"/>
</dbReference>
<comment type="subcellular location">
    <subcellularLocation>
        <location evidence="1 10">Cytoplasm</location>
    </subcellularLocation>
    <subcellularLocation>
        <location evidence="2">Nucleus</location>
        <location evidence="2">Nucleolus</location>
    </subcellularLocation>
</comment>
<dbReference type="RefSeq" id="XP_018735431.1">
    <property type="nucleotide sequence ID" value="XM_018878093.1"/>
</dbReference>
<dbReference type="AlphaFoldDB" id="A0A167DII6"/>
<evidence type="ECO:0000256" key="11">
    <source>
        <dbReference type="SAM" id="MobiDB-lite"/>
    </source>
</evidence>
<dbReference type="Pfam" id="PF16969">
    <property type="entry name" value="SRP68"/>
    <property type="match status" value="1"/>
</dbReference>
<feature type="region of interest" description="Disordered" evidence="11">
    <location>
        <begin position="578"/>
        <end position="611"/>
    </location>
</feature>
<keyword evidence="5 10" id="KW-0694">RNA-binding</keyword>
<dbReference type="GO" id="GO:0008312">
    <property type="term" value="F:7S RNA binding"/>
    <property type="evidence" value="ECO:0007669"/>
    <property type="project" value="InterPro"/>
</dbReference>
<keyword evidence="13" id="KW-1185">Reference proteome</keyword>
<dbReference type="GeneID" id="30033012"/>
<dbReference type="KEGG" id="slb:AWJ20_1232"/>
<evidence type="ECO:0000313" key="12">
    <source>
        <dbReference type="EMBL" id="ANB12954.1"/>
    </source>
</evidence>
<dbReference type="GO" id="GO:0005786">
    <property type="term" value="C:signal recognition particle, endoplasmic reticulum targeting"/>
    <property type="evidence" value="ECO:0007669"/>
    <property type="project" value="UniProtKB-KW"/>
</dbReference>
<dbReference type="EMBL" id="CP014501">
    <property type="protein sequence ID" value="ANB12954.1"/>
    <property type="molecule type" value="Genomic_DNA"/>
</dbReference>
<dbReference type="InterPro" id="IPR038253">
    <property type="entry name" value="SRP68_N_sf"/>
</dbReference>
<evidence type="ECO:0000256" key="1">
    <source>
        <dbReference type="ARBA" id="ARBA00004496"/>
    </source>
</evidence>
<keyword evidence="8 10" id="KW-0687">Ribonucleoprotein</keyword>
<dbReference type="Gene3D" id="1.10.3450.40">
    <property type="entry name" value="Signal recognition particle, SRP68 subunit, RNA-binding domain"/>
    <property type="match status" value="1"/>
</dbReference>
<keyword evidence="4 10" id="KW-0963">Cytoplasm</keyword>
<dbReference type="GO" id="GO:0005047">
    <property type="term" value="F:signal recognition particle binding"/>
    <property type="evidence" value="ECO:0007669"/>
    <property type="project" value="InterPro"/>
</dbReference>
<evidence type="ECO:0000256" key="4">
    <source>
        <dbReference type="ARBA" id="ARBA00022490"/>
    </source>
</evidence>